<accession>A0ABP0ZDJ4</accession>
<protein>
    <submittedName>
        <fullName evidence="2">Uncharacterized protein</fullName>
    </submittedName>
</protein>
<feature type="compositionally biased region" description="Polar residues" evidence="1">
    <location>
        <begin position="140"/>
        <end position="149"/>
    </location>
</feature>
<feature type="compositionally biased region" description="Basic and acidic residues" evidence="1">
    <location>
        <begin position="150"/>
        <end position="162"/>
    </location>
</feature>
<proteinExistence type="predicted"/>
<dbReference type="EMBL" id="OZ021743">
    <property type="protein sequence ID" value="CAK9329786.1"/>
    <property type="molecule type" value="Genomic_DNA"/>
</dbReference>
<reference evidence="2 3" key="1">
    <citation type="submission" date="2024-03" db="EMBL/GenBank/DDBJ databases">
        <authorList>
            <person name="Gkanogiannis A."/>
            <person name="Becerra Lopez-Lavalle L."/>
        </authorList>
    </citation>
    <scope>NUCLEOTIDE SEQUENCE [LARGE SCALE GENOMIC DNA]</scope>
</reference>
<dbReference type="Proteomes" id="UP001642487">
    <property type="component" value="Chromosome 9"/>
</dbReference>
<keyword evidence="3" id="KW-1185">Reference proteome</keyword>
<organism evidence="2 3">
    <name type="scientific">Citrullus colocynthis</name>
    <name type="common">colocynth</name>
    <dbReference type="NCBI Taxonomy" id="252529"/>
    <lineage>
        <taxon>Eukaryota</taxon>
        <taxon>Viridiplantae</taxon>
        <taxon>Streptophyta</taxon>
        <taxon>Embryophyta</taxon>
        <taxon>Tracheophyta</taxon>
        <taxon>Spermatophyta</taxon>
        <taxon>Magnoliopsida</taxon>
        <taxon>eudicotyledons</taxon>
        <taxon>Gunneridae</taxon>
        <taxon>Pentapetalae</taxon>
        <taxon>rosids</taxon>
        <taxon>fabids</taxon>
        <taxon>Cucurbitales</taxon>
        <taxon>Cucurbitaceae</taxon>
        <taxon>Benincaseae</taxon>
        <taxon>Citrullus</taxon>
    </lineage>
</organism>
<name>A0ABP0ZDJ4_9ROSI</name>
<feature type="region of interest" description="Disordered" evidence="1">
    <location>
        <begin position="138"/>
        <end position="162"/>
    </location>
</feature>
<evidence type="ECO:0000313" key="3">
    <source>
        <dbReference type="Proteomes" id="UP001642487"/>
    </source>
</evidence>
<dbReference type="PANTHER" id="PTHR36811">
    <property type="entry name" value="OS08G0444440 PROTEIN"/>
    <property type="match status" value="1"/>
</dbReference>
<gene>
    <name evidence="2" type="ORF">CITCOLO1_LOCUS22265</name>
</gene>
<sequence length="162" mass="18258">MAKKMVDVSGGGGIGKKRLIKRSKKKSIHKVIHYLLSDCYLYAPILISPSPTNPHAAPTRGIEIRERTKDNRSLVKKIQDYLKSDCYMYASLLAPHSHRLRLREKGETGRVGYVKKLSKEVMVVSDFVEATVESSKRSVYPNSPSISTSGERDPKMRRIVVD</sequence>
<dbReference type="PANTHER" id="PTHR36811:SF2">
    <property type="entry name" value="OS08G0444440 PROTEIN"/>
    <property type="match status" value="1"/>
</dbReference>
<evidence type="ECO:0000256" key="1">
    <source>
        <dbReference type="SAM" id="MobiDB-lite"/>
    </source>
</evidence>
<evidence type="ECO:0000313" key="2">
    <source>
        <dbReference type="EMBL" id="CAK9329786.1"/>
    </source>
</evidence>